<protein>
    <submittedName>
        <fullName evidence="1">Uncharacterized protein</fullName>
    </submittedName>
</protein>
<proteinExistence type="predicted"/>
<accession>A0A016SYU1</accession>
<sequence>MPLIHGLKFDDDNASLKALVEATTRRPVQYLEGGLEVQCSIVFVGIGGTSMMKELNKRVQFDYPPAFHSGSRPHFPLKTLWK</sequence>
<dbReference type="Proteomes" id="UP000024635">
    <property type="component" value="Unassembled WGS sequence"/>
</dbReference>
<name>A0A016SYU1_9BILA</name>
<reference evidence="2" key="1">
    <citation type="journal article" date="2015" name="Nat. Genet.">
        <title>The genome and transcriptome of the zoonotic hookworm Ancylostoma ceylanicum identify infection-specific gene families.</title>
        <authorList>
            <person name="Schwarz E.M."/>
            <person name="Hu Y."/>
            <person name="Antoshechkin I."/>
            <person name="Miller M.M."/>
            <person name="Sternberg P.W."/>
            <person name="Aroian R.V."/>
        </authorList>
    </citation>
    <scope>NUCLEOTIDE SEQUENCE</scope>
    <source>
        <strain evidence="2">HY135</strain>
    </source>
</reference>
<dbReference type="AlphaFoldDB" id="A0A016SYU1"/>
<gene>
    <name evidence="1" type="primary">Acey_s0157.g3179</name>
    <name evidence="1" type="ORF">Y032_0157g3179</name>
</gene>
<evidence type="ECO:0000313" key="1">
    <source>
        <dbReference type="EMBL" id="EYB95630.1"/>
    </source>
</evidence>
<dbReference type="EMBL" id="JARK01001493">
    <property type="protein sequence ID" value="EYB95630.1"/>
    <property type="molecule type" value="Genomic_DNA"/>
</dbReference>
<keyword evidence="2" id="KW-1185">Reference proteome</keyword>
<comment type="caution">
    <text evidence="1">The sequence shown here is derived from an EMBL/GenBank/DDBJ whole genome shotgun (WGS) entry which is preliminary data.</text>
</comment>
<organism evidence="1 2">
    <name type="scientific">Ancylostoma ceylanicum</name>
    <dbReference type="NCBI Taxonomy" id="53326"/>
    <lineage>
        <taxon>Eukaryota</taxon>
        <taxon>Metazoa</taxon>
        <taxon>Ecdysozoa</taxon>
        <taxon>Nematoda</taxon>
        <taxon>Chromadorea</taxon>
        <taxon>Rhabditida</taxon>
        <taxon>Rhabditina</taxon>
        <taxon>Rhabditomorpha</taxon>
        <taxon>Strongyloidea</taxon>
        <taxon>Ancylostomatidae</taxon>
        <taxon>Ancylostomatinae</taxon>
        <taxon>Ancylostoma</taxon>
    </lineage>
</organism>
<evidence type="ECO:0000313" key="2">
    <source>
        <dbReference type="Proteomes" id="UP000024635"/>
    </source>
</evidence>